<dbReference type="EMBL" id="JANBPY010000249">
    <property type="protein sequence ID" value="KAJ1967982.1"/>
    <property type="molecule type" value="Genomic_DNA"/>
</dbReference>
<proteinExistence type="predicted"/>
<dbReference type="GO" id="GO:0016491">
    <property type="term" value="F:oxidoreductase activity"/>
    <property type="evidence" value="ECO:0007669"/>
    <property type="project" value="UniProtKB-KW"/>
</dbReference>
<feature type="domain" description="Pyrroline-5-carboxylate reductase catalytic N-terminal" evidence="3">
    <location>
        <begin position="44"/>
        <end position="132"/>
    </location>
</feature>
<protein>
    <submittedName>
        <fullName evidence="4">Cupric reductase activity protein</fullName>
    </submittedName>
</protein>
<comment type="caution">
    <text evidence="4">The sequence shown here is derived from an EMBL/GenBank/DDBJ whole genome shotgun (WGS) entry which is preliminary data.</text>
</comment>
<keyword evidence="2" id="KW-0812">Transmembrane</keyword>
<keyword evidence="5" id="KW-1185">Reference proteome</keyword>
<dbReference type="Proteomes" id="UP001150925">
    <property type="component" value="Unassembled WGS sequence"/>
</dbReference>
<organism evidence="4 5">
    <name type="scientific">Dispira parvispora</name>
    <dbReference type="NCBI Taxonomy" id="1520584"/>
    <lineage>
        <taxon>Eukaryota</taxon>
        <taxon>Fungi</taxon>
        <taxon>Fungi incertae sedis</taxon>
        <taxon>Zoopagomycota</taxon>
        <taxon>Kickxellomycotina</taxon>
        <taxon>Dimargaritomycetes</taxon>
        <taxon>Dimargaritales</taxon>
        <taxon>Dimargaritaceae</taxon>
        <taxon>Dispira</taxon>
    </lineage>
</organism>
<evidence type="ECO:0000313" key="4">
    <source>
        <dbReference type="EMBL" id="KAJ1967982.1"/>
    </source>
</evidence>
<dbReference type="PANTHER" id="PTHR14239">
    <property type="entry name" value="DUDULIN-RELATED"/>
    <property type="match status" value="1"/>
</dbReference>
<feature type="transmembrane region" description="Helical" evidence="2">
    <location>
        <begin position="356"/>
        <end position="380"/>
    </location>
</feature>
<evidence type="ECO:0000256" key="2">
    <source>
        <dbReference type="SAM" id="Phobius"/>
    </source>
</evidence>
<feature type="transmembrane region" description="Helical" evidence="2">
    <location>
        <begin position="422"/>
        <end position="443"/>
    </location>
</feature>
<dbReference type="Pfam" id="PF03807">
    <property type="entry name" value="F420_oxidored"/>
    <property type="match status" value="1"/>
</dbReference>
<dbReference type="InterPro" id="IPR036291">
    <property type="entry name" value="NAD(P)-bd_dom_sf"/>
</dbReference>
<dbReference type="InterPro" id="IPR028939">
    <property type="entry name" value="P5C_Rdtase_cat_N"/>
</dbReference>
<dbReference type="OrthoDB" id="5531758at2759"/>
<dbReference type="AlphaFoldDB" id="A0A9W8ASD3"/>
<evidence type="ECO:0000256" key="1">
    <source>
        <dbReference type="ARBA" id="ARBA00023002"/>
    </source>
</evidence>
<feature type="transmembrane region" description="Helical" evidence="2">
    <location>
        <begin position="222"/>
        <end position="248"/>
    </location>
</feature>
<keyword evidence="2" id="KW-1133">Transmembrane helix</keyword>
<evidence type="ECO:0000313" key="5">
    <source>
        <dbReference type="Proteomes" id="UP001150925"/>
    </source>
</evidence>
<dbReference type="InterPro" id="IPR051267">
    <property type="entry name" value="STEAP_metalloreductase"/>
</dbReference>
<gene>
    <name evidence="4" type="primary">STEAP3</name>
    <name evidence="4" type="ORF">IWQ62_001521</name>
</gene>
<accession>A0A9W8ASD3</accession>
<dbReference type="PANTHER" id="PTHR14239:SF0">
    <property type="entry name" value="F420-DEPENDENT NADP REDUCTASE"/>
    <property type="match status" value="1"/>
</dbReference>
<reference evidence="4" key="1">
    <citation type="submission" date="2022-07" db="EMBL/GenBank/DDBJ databases">
        <title>Phylogenomic reconstructions and comparative analyses of Kickxellomycotina fungi.</title>
        <authorList>
            <person name="Reynolds N.K."/>
            <person name="Stajich J.E."/>
            <person name="Barry K."/>
            <person name="Grigoriev I.V."/>
            <person name="Crous P."/>
            <person name="Smith M.E."/>
        </authorList>
    </citation>
    <scope>NUCLEOTIDE SEQUENCE</scope>
    <source>
        <strain evidence="4">RSA 1196</strain>
    </source>
</reference>
<feature type="transmembrane region" description="Helical" evidence="2">
    <location>
        <begin position="392"/>
        <end position="410"/>
    </location>
</feature>
<name>A0A9W8ASD3_9FUNG</name>
<sequence length="459" mass="50163">MSSDIMATEISGEKTSQTDSTDYIAVDTKLQDASRDTLLAGYSIAVLGSGWFGRALVKRLNDAGYAVHLGRRNPQLGNPIGFDLPVLATSYNDAVECARVIFLAIPPQAHPEFVQTYGPLLQGKIVVDVSNPRSEAELKKLGRSLAETLAMGLPSAQIVKALNTVSAYHLENQIRGANTHVPVCCDHVEAQREVMNIVRSIGHTPVDGGSLRMSRALERENFRLFSGWWGSVVFASIVLGVGLLYVCIRTHILLQKGNFDGLPLESTNQVVGCTAIVLLASVNLAGVVANVWQLVHRTARRSFPAWLANWLNARKSLGILAIFMILFHAIASLVMIPQFDHGTEPGIPARIGASLLTAIIATLFYIVLAATSFPAVAASMSWAEWRFIQSGLGWWALGFAVLHIILMRLAPWQETQRYPHHMPPLSILAVIPAMLALFLKIVLSLPPVSNYLTYIQNCR</sequence>
<keyword evidence="2" id="KW-0472">Membrane</keyword>
<dbReference type="Gene3D" id="3.40.50.720">
    <property type="entry name" value="NAD(P)-binding Rossmann-like Domain"/>
    <property type="match status" value="1"/>
</dbReference>
<feature type="transmembrane region" description="Helical" evidence="2">
    <location>
        <begin position="316"/>
        <end position="336"/>
    </location>
</feature>
<feature type="transmembrane region" description="Helical" evidence="2">
    <location>
        <begin position="268"/>
        <end position="295"/>
    </location>
</feature>
<dbReference type="SUPFAM" id="SSF51735">
    <property type="entry name" value="NAD(P)-binding Rossmann-fold domains"/>
    <property type="match status" value="1"/>
</dbReference>
<evidence type="ECO:0000259" key="3">
    <source>
        <dbReference type="Pfam" id="PF03807"/>
    </source>
</evidence>
<keyword evidence="1" id="KW-0560">Oxidoreductase</keyword>